<feature type="domain" description="Penicillin-binding protein transpeptidase" evidence="13">
    <location>
        <begin position="309"/>
        <end position="552"/>
    </location>
</feature>
<dbReference type="GO" id="GO:0009252">
    <property type="term" value="P:peptidoglycan biosynthetic process"/>
    <property type="evidence" value="ECO:0007669"/>
    <property type="project" value="InterPro"/>
</dbReference>
<evidence type="ECO:0000256" key="1">
    <source>
        <dbReference type="ARBA" id="ARBA00004752"/>
    </source>
</evidence>
<dbReference type="Gene3D" id="1.10.3810.10">
    <property type="entry name" value="Biosynthetic peptidoglycan transglycosylase-like"/>
    <property type="match status" value="1"/>
</dbReference>
<feature type="transmembrane region" description="Helical" evidence="12">
    <location>
        <begin position="20"/>
        <end position="37"/>
    </location>
</feature>
<proteinExistence type="inferred from homology"/>
<keyword evidence="9" id="KW-0511">Multifunctional enzyme</keyword>
<dbReference type="InterPro" id="IPR001460">
    <property type="entry name" value="PCN-bd_Tpept"/>
</dbReference>
<keyword evidence="12" id="KW-0812">Transmembrane</keyword>
<dbReference type="PANTHER" id="PTHR32282:SF15">
    <property type="entry name" value="PENICILLIN-BINDING PROTEIN 1C"/>
    <property type="match status" value="1"/>
</dbReference>
<comment type="similarity">
    <text evidence="3">In the N-terminal section; belongs to the glycosyltransferase 51 family.</text>
</comment>
<evidence type="ECO:0000256" key="4">
    <source>
        <dbReference type="ARBA" id="ARBA00022645"/>
    </source>
</evidence>
<dbReference type="EC" id="2.4.99.28" evidence="10"/>
<evidence type="ECO:0000313" key="16">
    <source>
        <dbReference type="EMBL" id="MBB5286815.1"/>
    </source>
</evidence>
<evidence type="ECO:0000256" key="7">
    <source>
        <dbReference type="ARBA" id="ARBA00022679"/>
    </source>
</evidence>
<accession>A0A840TV86</accession>
<dbReference type="InterPro" id="IPR001264">
    <property type="entry name" value="Glyco_trans_51"/>
</dbReference>
<evidence type="ECO:0000256" key="10">
    <source>
        <dbReference type="ARBA" id="ARBA00044770"/>
    </source>
</evidence>
<keyword evidence="6 16" id="KW-0328">Glycosyltransferase</keyword>
<keyword evidence="5" id="KW-0645">Protease</keyword>
<dbReference type="InterPro" id="IPR023346">
    <property type="entry name" value="Lysozyme-like_dom_sf"/>
</dbReference>
<evidence type="ECO:0000256" key="5">
    <source>
        <dbReference type="ARBA" id="ARBA00022670"/>
    </source>
</evidence>
<dbReference type="Pfam" id="PF00905">
    <property type="entry name" value="Transpeptidase"/>
    <property type="match status" value="1"/>
</dbReference>
<keyword evidence="12" id="KW-0472">Membrane</keyword>
<dbReference type="GO" id="GO:0004180">
    <property type="term" value="F:carboxypeptidase activity"/>
    <property type="evidence" value="ECO:0007669"/>
    <property type="project" value="UniProtKB-KW"/>
</dbReference>
<evidence type="ECO:0000256" key="6">
    <source>
        <dbReference type="ARBA" id="ARBA00022676"/>
    </source>
</evidence>
<dbReference type="EMBL" id="JACHGF010000011">
    <property type="protein sequence ID" value="MBB5286815.1"/>
    <property type="molecule type" value="Genomic_DNA"/>
</dbReference>
<dbReference type="Pfam" id="PF00912">
    <property type="entry name" value="Transgly"/>
    <property type="match status" value="1"/>
</dbReference>
<protein>
    <recommendedName>
        <fullName evidence="10">peptidoglycan glycosyltransferase</fullName>
        <ecNumber evidence="10">2.4.99.28</ecNumber>
    </recommendedName>
</protein>
<comment type="pathway">
    <text evidence="1">Cell wall biogenesis; peptidoglycan biosynthesis.</text>
</comment>
<evidence type="ECO:0000259" key="13">
    <source>
        <dbReference type="Pfam" id="PF00905"/>
    </source>
</evidence>
<keyword evidence="8" id="KW-0378">Hydrolase</keyword>
<dbReference type="GO" id="GO:0008658">
    <property type="term" value="F:penicillin binding"/>
    <property type="evidence" value="ECO:0007669"/>
    <property type="project" value="InterPro"/>
</dbReference>
<feature type="domain" description="Penicillin-binding C-terminal" evidence="15">
    <location>
        <begin position="690"/>
        <end position="774"/>
    </location>
</feature>
<dbReference type="Gene3D" id="3.40.710.10">
    <property type="entry name" value="DD-peptidase/beta-lactamase superfamily"/>
    <property type="match status" value="1"/>
</dbReference>
<keyword evidence="4" id="KW-0121">Carboxypeptidase</keyword>
<comment type="caution">
    <text evidence="16">The sequence shown here is derived from an EMBL/GenBank/DDBJ whole genome shotgun (WGS) entry which is preliminary data.</text>
</comment>
<comment type="catalytic activity">
    <reaction evidence="11">
        <text>[GlcNAc-(1-&gt;4)-Mur2Ac(oyl-L-Ala-gamma-D-Glu-L-Lys-D-Ala-D-Ala)](n)-di-trans,octa-cis-undecaprenyl diphosphate + beta-D-GlcNAc-(1-&gt;4)-Mur2Ac(oyl-L-Ala-gamma-D-Glu-L-Lys-D-Ala-D-Ala)-di-trans,octa-cis-undecaprenyl diphosphate = [GlcNAc-(1-&gt;4)-Mur2Ac(oyl-L-Ala-gamma-D-Glu-L-Lys-D-Ala-D-Ala)](n+1)-di-trans,octa-cis-undecaprenyl diphosphate + di-trans,octa-cis-undecaprenyl diphosphate + H(+)</text>
        <dbReference type="Rhea" id="RHEA:23708"/>
        <dbReference type="Rhea" id="RHEA-COMP:9602"/>
        <dbReference type="Rhea" id="RHEA-COMP:9603"/>
        <dbReference type="ChEBI" id="CHEBI:15378"/>
        <dbReference type="ChEBI" id="CHEBI:58405"/>
        <dbReference type="ChEBI" id="CHEBI:60033"/>
        <dbReference type="ChEBI" id="CHEBI:78435"/>
        <dbReference type="EC" id="2.4.99.28"/>
    </reaction>
</comment>
<reference evidence="16 17" key="1">
    <citation type="submission" date="2020-08" db="EMBL/GenBank/DDBJ databases">
        <title>Genomic Encyclopedia of Type Strains, Phase IV (KMG-IV): sequencing the most valuable type-strain genomes for metagenomic binning, comparative biology and taxonomic classification.</title>
        <authorList>
            <person name="Goeker M."/>
        </authorList>
    </citation>
    <scope>NUCLEOTIDE SEQUENCE [LARGE SCALE GENOMIC DNA]</scope>
    <source>
        <strain evidence="16 17">DSM 105074</strain>
    </source>
</reference>
<dbReference type="NCBIfam" id="TIGR02073">
    <property type="entry name" value="PBP_1c"/>
    <property type="match status" value="1"/>
</dbReference>
<sequence>MRRPRLLADQKLKKVLSTTLLGLAGVLLAFFIGDWWFPFRPAVRYSTQILAEDGTVLHAFLSPDDKWRLYTELSEITPLLRQTLMHKEDRYFYWHPGVNPLALIRATARNLLAGRRTSGASTITMQVVRLLEPRPRTYRSKAIELFRALQLEWHFSKDEILQLYLNLVPYGGNIEGIKAASLLYFGKPPQLLSLAEITALTIVPNRPSSLRPGRRNDALHRERNRWLERFRKENLFAPGVIHDALNEPLNAQRLPPPRLAPHLALRLRNEYPQQPTIRTSLRPPRQAQAETLVKNYVNRLRALNIHNAAVLVVNNETMAVEAYVGSADFHNPYDGGQVDGIRAVRSPGSTLKPLLYATAFDKGLLTPKMVLNDVPTNFGGYEPENFDQRFNGPVTVAFALANSLNVPSVKVLKDLGTATLVEQLKKAHFKTVEKQAPELGLSLILGGCGVTLEELTRLFAAFARQGKWQPLGYLASQSTPTKPVTDVALISPEAAFLIHEVLTQVTRPDLPNQFESTYRLPRIAWKTGTSYGKRDAWSIGYNRRYTVGVWVGNFSGEGVPELSGANIATPLLFDIFNALDYNAPRDGYPPPANLHLRKVCAESGALPEAFCTNQITDYAIMGVSPYRRCQHRRWVFTDEKARVSYCTQCLPERGYLKRSYPNLAPELIAYYELKKLPYEKIPPHNPACERVFREGAPLIVSPNDGSEYYLPAGEPAQLQLSCQAANDVREVFWYLNDRLYQRAAPTEAVFVSPPPGRVKISCSDDKGRNADIWIQVKNL</sequence>
<dbReference type="SUPFAM" id="SSF56601">
    <property type="entry name" value="beta-lactamase/transpeptidase-like"/>
    <property type="match status" value="1"/>
</dbReference>
<feature type="domain" description="Glycosyl transferase family 51" evidence="14">
    <location>
        <begin position="54"/>
        <end position="229"/>
    </location>
</feature>
<dbReference type="InterPro" id="IPR050396">
    <property type="entry name" value="Glycosyltr_51/Transpeptidase"/>
</dbReference>
<keyword evidence="7 16" id="KW-0808">Transferase</keyword>
<evidence type="ECO:0000256" key="3">
    <source>
        <dbReference type="ARBA" id="ARBA00007739"/>
    </source>
</evidence>
<evidence type="ECO:0000256" key="12">
    <source>
        <dbReference type="SAM" id="Phobius"/>
    </source>
</evidence>
<dbReference type="RefSeq" id="WP_425504313.1">
    <property type="nucleotide sequence ID" value="NZ_JACHGF010000011.1"/>
</dbReference>
<comment type="similarity">
    <text evidence="2">In the C-terminal section; belongs to the transpeptidase family.</text>
</comment>
<dbReference type="AlphaFoldDB" id="A0A840TV86"/>
<dbReference type="SUPFAM" id="SSF53955">
    <property type="entry name" value="Lysozyme-like"/>
    <property type="match status" value="1"/>
</dbReference>
<evidence type="ECO:0000259" key="14">
    <source>
        <dbReference type="Pfam" id="PF00912"/>
    </source>
</evidence>
<name>A0A840TV86_9BACT</name>
<dbReference type="Pfam" id="PF06832">
    <property type="entry name" value="BiPBP_C"/>
    <property type="match status" value="1"/>
</dbReference>
<evidence type="ECO:0000256" key="11">
    <source>
        <dbReference type="ARBA" id="ARBA00049902"/>
    </source>
</evidence>
<dbReference type="Proteomes" id="UP000557307">
    <property type="component" value="Unassembled WGS sequence"/>
</dbReference>
<dbReference type="InterPro" id="IPR012338">
    <property type="entry name" value="Beta-lactam/transpept-like"/>
</dbReference>
<dbReference type="GO" id="GO:0030288">
    <property type="term" value="C:outer membrane-bounded periplasmic space"/>
    <property type="evidence" value="ECO:0007669"/>
    <property type="project" value="TreeGrafter"/>
</dbReference>
<evidence type="ECO:0000256" key="2">
    <source>
        <dbReference type="ARBA" id="ARBA00007090"/>
    </source>
</evidence>
<organism evidence="16 17">
    <name type="scientific">Rhabdobacter roseus</name>
    <dbReference type="NCBI Taxonomy" id="1655419"/>
    <lineage>
        <taxon>Bacteria</taxon>
        <taxon>Pseudomonadati</taxon>
        <taxon>Bacteroidota</taxon>
        <taxon>Cytophagia</taxon>
        <taxon>Cytophagales</taxon>
        <taxon>Cytophagaceae</taxon>
        <taxon>Rhabdobacter</taxon>
    </lineage>
</organism>
<dbReference type="GO" id="GO:0008955">
    <property type="term" value="F:peptidoglycan glycosyltransferase activity"/>
    <property type="evidence" value="ECO:0007669"/>
    <property type="project" value="UniProtKB-EC"/>
</dbReference>
<evidence type="ECO:0000313" key="17">
    <source>
        <dbReference type="Proteomes" id="UP000557307"/>
    </source>
</evidence>
<dbReference type="InterPro" id="IPR011815">
    <property type="entry name" value="PBP_1c"/>
</dbReference>
<dbReference type="PANTHER" id="PTHR32282">
    <property type="entry name" value="BINDING PROTEIN TRANSPEPTIDASE, PUTATIVE-RELATED"/>
    <property type="match status" value="1"/>
</dbReference>
<gene>
    <name evidence="16" type="ORF">HNQ92_004976</name>
</gene>
<dbReference type="GO" id="GO:0006508">
    <property type="term" value="P:proteolysis"/>
    <property type="evidence" value="ECO:0007669"/>
    <property type="project" value="UniProtKB-KW"/>
</dbReference>
<dbReference type="InterPro" id="IPR009647">
    <property type="entry name" value="PBP_C"/>
</dbReference>
<dbReference type="InterPro" id="IPR036950">
    <property type="entry name" value="PBP_transglycosylase"/>
</dbReference>
<evidence type="ECO:0000256" key="8">
    <source>
        <dbReference type="ARBA" id="ARBA00022801"/>
    </source>
</evidence>
<evidence type="ECO:0000256" key="9">
    <source>
        <dbReference type="ARBA" id="ARBA00023268"/>
    </source>
</evidence>
<keyword evidence="17" id="KW-1185">Reference proteome</keyword>
<evidence type="ECO:0000259" key="15">
    <source>
        <dbReference type="Pfam" id="PF06832"/>
    </source>
</evidence>
<keyword evidence="12" id="KW-1133">Transmembrane helix</keyword>